<dbReference type="OrthoDB" id="299630at2759"/>
<dbReference type="SMART" id="SM00055">
    <property type="entry name" value="FCH"/>
    <property type="match status" value="1"/>
</dbReference>
<dbReference type="PANTHER" id="PTHR23065">
    <property type="entry name" value="PROLINE-SERINE-THREONINE PHOSPHATASE INTERACTING PROTEIN 1"/>
    <property type="match status" value="1"/>
</dbReference>
<accession>I7M1W7</accession>
<evidence type="ECO:0000256" key="6">
    <source>
        <dbReference type="SAM" id="Coils"/>
    </source>
</evidence>
<dbReference type="Pfam" id="PF00611">
    <property type="entry name" value="FCH"/>
    <property type="match status" value="1"/>
</dbReference>
<dbReference type="GO" id="GO:0005886">
    <property type="term" value="C:plasma membrane"/>
    <property type="evidence" value="ECO:0007669"/>
    <property type="project" value="TreeGrafter"/>
</dbReference>
<feature type="domain" description="F-BAR" evidence="8">
    <location>
        <begin position="1"/>
        <end position="262"/>
    </location>
</feature>
<keyword evidence="2" id="KW-0963">Cytoplasm</keyword>
<dbReference type="GeneID" id="7841530"/>
<evidence type="ECO:0000313" key="9">
    <source>
        <dbReference type="EMBL" id="EAR97924.2"/>
    </source>
</evidence>
<dbReference type="STRING" id="312017.I7M1W7"/>
<dbReference type="InParanoid" id="I7M1W7"/>
<evidence type="ECO:0000313" key="10">
    <source>
        <dbReference type="Proteomes" id="UP000009168"/>
    </source>
</evidence>
<dbReference type="InterPro" id="IPR031160">
    <property type="entry name" value="F_BAR_dom"/>
</dbReference>
<dbReference type="PROSITE" id="PS51741">
    <property type="entry name" value="F_BAR"/>
    <property type="match status" value="1"/>
</dbReference>
<dbReference type="eggNOG" id="ENOG502T2XN">
    <property type="taxonomic scope" value="Eukaryota"/>
</dbReference>
<dbReference type="PANTHER" id="PTHR23065:SF7">
    <property type="entry name" value="NOSTRIN, ISOFORM H"/>
    <property type="match status" value="1"/>
</dbReference>
<dbReference type="GO" id="GO:0043226">
    <property type="term" value="C:organelle"/>
    <property type="evidence" value="ECO:0007669"/>
    <property type="project" value="UniProtKB-ARBA"/>
</dbReference>
<dbReference type="InterPro" id="IPR001060">
    <property type="entry name" value="FCH_dom"/>
</dbReference>
<evidence type="ECO:0000256" key="2">
    <source>
        <dbReference type="ARBA" id="ARBA00022490"/>
    </source>
</evidence>
<sequence length="722" mass="85495">MSFANDLWDKFEQVSRLSQENRKVFEDFIDLFQERAQAEESYSKTMEKLTIRLQNLQIGKTQGVQNIISSLKTNFMNRSEQAKALSEQIQVEILEKSRQIINEQNNTSKKLISDGRKFEKDLKTAQENLDKAKLKFLRAEREAQSCQIQDEILKLSQDISSEKRQKQAQKTKQCLSEVKELDQQYKYYLLEFNNTLDLFYEQMNRIQNSLQDYECQRINQMKDSVMKNLVFETSYIKNIEYDIDNISEKLGQVEAQKDVQEIISRNQSKRPKQEQIKYEPYISFIGKTIQSLELKYKKLNTEDVIEEYLSYKTNPQPQSEFASDQLNQELKSQCDAIYRQYQEILQDSDKEKAFFDDIEESLDSNQLGRIVWSYCFNFYRMKGTSELTSIQFKNITQIFNSLLDNCFKNKDSITAKRLILLSFSFYTTQESLDFKKLRKHSDEQIQELMDELQKSKVDLENKSQSMPANQNQNKEEEEQEEEEQKINVNEVNKNDKNMQIRKKSNNDEQIEEEKVDQNQILNANKQDSVASQLEFEMEKRNSKNIVVPDGVPENSEDLSSLSLLEAQNQKEILRIFKPEVPIKKEKIYIQYQLMNHIIIKSKDFWESCAFESVVSELQIKSRRKIEKKENFDYTKDKYIIFGQLASVSHHMLIFNFEKREIKDIIQRYSRYFSLPEDQLNDLMFTVENHVQKVPLNNINYDNQAIEQSSGNFLKDLGSFLKI</sequence>
<proteinExistence type="predicted"/>
<dbReference type="GO" id="GO:0005737">
    <property type="term" value="C:cytoplasm"/>
    <property type="evidence" value="ECO:0007669"/>
    <property type="project" value="TreeGrafter"/>
</dbReference>
<evidence type="ECO:0000259" key="8">
    <source>
        <dbReference type="PROSITE" id="PS51741"/>
    </source>
</evidence>
<comment type="subcellular location">
    <subcellularLocation>
        <location evidence="1">Cytoplasm</location>
        <location evidence="1">Cytoskeleton</location>
    </subcellularLocation>
</comment>
<reference evidence="10" key="1">
    <citation type="journal article" date="2006" name="PLoS Biol.">
        <title>Macronuclear genome sequence of the ciliate Tetrahymena thermophila, a model eukaryote.</title>
        <authorList>
            <person name="Eisen J.A."/>
            <person name="Coyne R.S."/>
            <person name="Wu M."/>
            <person name="Wu D."/>
            <person name="Thiagarajan M."/>
            <person name="Wortman J.R."/>
            <person name="Badger J.H."/>
            <person name="Ren Q."/>
            <person name="Amedeo P."/>
            <person name="Jones K.M."/>
            <person name="Tallon L.J."/>
            <person name="Delcher A.L."/>
            <person name="Salzberg S.L."/>
            <person name="Silva J.C."/>
            <person name="Haas B.J."/>
            <person name="Majoros W.H."/>
            <person name="Farzad M."/>
            <person name="Carlton J.M."/>
            <person name="Smith R.K. Jr."/>
            <person name="Garg J."/>
            <person name="Pearlman R.E."/>
            <person name="Karrer K.M."/>
            <person name="Sun L."/>
            <person name="Manning G."/>
            <person name="Elde N.C."/>
            <person name="Turkewitz A.P."/>
            <person name="Asai D.J."/>
            <person name="Wilkes D.E."/>
            <person name="Wang Y."/>
            <person name="Cai H."/>
            <person name="Collins K."/>
            <person name="Stewart B.A."/>
            <person name="Lee S.R."/>
            <person name="Wilamowska K."/>
            <person name="Weinberg Z."/>
            <person name="Ruzzo W.L."/>
            <person name="Wloga D."/>
            <person name="Gaertig J."/>
            <person name="Frankel J."/>
            <person name="Tsao C.-C."/>
            <person name="Gorovsky M.A."/>
            <person name="Keeling P.J."/>
            <person name="Waller R.F."/>
            <person name="Patron N.J."/>
            <person name="Cherry J.M."/>
            <person name="Stover N.A."/>
            <person name="Krieger C.J."/>
            <person name="del Toro C."/>
            <person name="Ryder H.F."/>
            <person name="Williamson S.C."/>
            <person name="Barbeau R.A."/>
            <person name="Hamilton E.P."/>
            <person name="Orias E."/>
        </authorList>
    </citation>
    <scope>NUCLEOTIDE SEQUENCE [LARGE SCALE GENOMIC DNA]</scope>
    <source>
        <strain evidence="10">SB210</strain>
    </source>
</reference>
<organism evidence="9 10">
    <name type="scientific">Tetrahymena thermophila (strain SB210)</name>
    <dbReference type="NCBI Taxonomy" id="312017"/>
    <lineage>
        <taxon>Eukaryota</taxon>
        <taxon>Sar</taxon>
        <taxon>Alveolata</taxon>
        <taxon>Ciliophora</taxon>
        <taxon>Intramacronucleata</taxon>
        <taxon>Oligohymenophorea</taxon>
        <taxon>Hymenostomatida</taxon>
        <taxon>Tetrahymenina</taxon>
        <taxon>Tetrahymenidae</taxon>
        <taxon>Tetrahymena</taxon>
    </lineage>
</organism>
<feature type="coiled-coil region" evidence="6">
    <location>
        <begin position="115"/>
        <end position="149"/>
    </location>
</feature>
<dbReference type="KEGG" id="tet:TTHERM_00283130"/>
<keyword evidence="5 6" id="KW-0175">Coiled coil</keyword>
<dbReference type="AlphaFoldDB" id="I7M1W7"/>
<dbReference type="Proteomes" id="UP000009168">
    <property type="component" value="Unassembled WGS sequence"/>
</dbReference>
<name>I7M1W7_TETTS</name>
<keyword evidence="10" id="KW-1185">Reference proteome</keyword>
<protein>
    <submittedName>
        <fullName evidence="9">Fes/CIP4-like domain protein</fullName>
    </submittedName>
</protein>
<keyword evidence="4" id="KW-0206">Cytoskeleton</keyword>
<dbReference type="SUPFAM" id="SSF103657">
    <property type="entry name" value="BAR/IMD domain-like"/>
    <property type="match status" value="1"/>
</dbReference>
<evidence type="ECO:0000256" key="4">
    <source>
        <dbReference type="ARBA" id="ARBA00023212"/>
    </source>
</evidence>
<evidence type="ECO:0000256" key="5">
    <source>
        <dbReference type="PROSITE-ProRule" id="PRU01077"/>
    </source>
</evidence>
<dbReference type="Gene3D" id="1.20.1270.60">
    <property type="entry name" value="Arfaptin homology (AH) domain/BAR domain"/>
    <property type="match status" value="1"/>
</dbReference>
<keyword evidence="3" id="KW-0597">Phosphoprotein</keyword>
<evidence type="ECO:0000256" key="1">
    <source>
        <dbReference type="ARBA" id="ARBA00004245"/>
    </source>
</evidence>
<dbReference type="InterPro" id="IPR027267">
    <property type="entry name" value="AH/BAR_dom_sf"/>
</dbReference>
<evidence type="ECO:0000256" key="3">
    <source>
        <dbReference type="ARBA" id="ARBA00022553"/>
    </source>
</evidence>
<evidence type="ECO:0000256" key="7">
    <source>
        <dbReference type="SAM" id="MobiDB-lite"/>
    </source>
</evidence>
<gene>
    <name evidence="9" type="ORF">TTHERM_00283130</name>
</gene>
<dbReference type="EMBL" id="GG662656">
    <property type="protein sequence ID" value="EAR97924.2"/>
    <property type="molecule type" value="Genomic_DNA"/>
</dbReference>
<feature type="coiled-coil region" evidence="6">
    <location>
        <begin position="196"/>
        <end position="256"/>
    </location>
</feature>
<feature type="region of interest" description="Disordered" evidence="7">
    <location>
        <begin position="460"/>
        <end position="514"/>
    </location>
</feature>
<dbReference type="RefSeq" id="XP_001018169.2">
    <property type="nucleotide sequence ID" value="XM_001018169.2"/>
</dbReference>